<reference evidence="5 6" key="1">
    <citation type="submission" date="2016-10" db="EMBL/GenBank/DDBJ databases">
        <authorList>
            <person name="de Groot N.N."/>
        </authorList>
    </citation>
    <scope>NUCLEOTIDE SEQUENCE [LARGE SCALE GENOMIC DNA]</scope>
    <source>
        <strain evidence="5 6">CGMCC 1.9109</strain>
    </source>
</reference>
<dbReference type="STRING" id="637679.GCA_001550055_03271"/>
<comment type="similarity">
    <text evidence="1">Belongs to the DprA/Smf family.</text>
</comment>
<dbReference type="Pfam" id="PF17782">
    <property type="entry name" value="WHD_DprA"/>
    <property type="match status" value="1"/>
</dbReference>
<dbReference type="InterPro" id="IPR057666">
    <property type="entry name" value="DrpA_SLOG"/>
</dbReference>
<proteinExistence type="inferred from homology"/>
<dbReference type="PANTHER" id="PTHR43022">
    <property type="entry name" value="PROTEIN SMF"/>
    <property type="match status" value="1"/>
</dbReference>
<dbReference type="Pfam" id="PF21102">
    <property type="entry name" value="DprA_N"/>
    <property type="match status" value="1"/>
</dbReference>
<gene>
    <name evidence="5" type="ORF">SAMN04488071_2651</name>
</gene>
<feature type="domain" description="Smf/DprA SLOG" evidence="3">
    <location>
        <begin position="85"/>
        <end position="290"/>
    </location>
</feature>
<dbReference type="GO" id="GO:0009294">
    <property type="term" value="P:DNA-mediated transformation"/>
    <property type="evidence" value="ECO:0007669"/>
    <property type="project" value="InterPro"/>
</dbReference>
<dbReference type="OrthoDB" id="9785707at2"/>
<keyword evidence="6" id="KW-1185">Reference proteome</keyword>
<dbReference type="Gene3D" id="1.10.10.10">
    <property type="entry name" value="Winged helix-like DNA-binding domain superfamily/Winged helix DNA-binding domain"/>
    <property type="match status" value="1"/>
</dbReference>
<dbReference type="Pfam" id="PF02481">
    <property type="entry name" value="DNA_processg_A"/>
    <property type="match status" value="1"/>
</dbReference>
<organism evidence="5 6">
    <name type="scientific">Kordiimonas lacus</name>
    <dbReference type="NCBI Taxonomy" id="637679"/>
    <lineage>
        <taxon>Bacteria</taxon>
        <taxon>Pseudomonadati</taxon>
        <taxon>Pseudomonadota</taxon>
        <taxon>Alphaproteobacteria</taxon>
        <taxon>Kordiimonadales</taxon>
        <taxon>Kordiimonadaceae</taxon>
        <taxon>Kordiimonas</taxon>
    </lineage>
</organism>
<feature type="domain" description="DprA winged helix" evidence="4">
    <location>
        <begin position="325"/>
        <end position="383"/>
    </location>
</feature>
<feature type="region of interest" description="Disordered" evidence="2">
    <location>
        <begin position="302"/>
        <end position="332"/>
    </location>
</feature>
<dbReference type="RefSeq" id="WP_068307144.1">
    <property type="nucleotide sequence ID" value="NZ_FNAK01000006.1"/>
</dbReference>
<dbReference type="InterPro" id="IPR041614">
    <property type="entry name" value="DprA_WH"/>
</dbReference>
<dbReference type="InterPro" id="IPR036388">
    <property type="entry name" value="WH-like_DNA-bd_sf"/>
</dbReference>
<evidence type="ECO:0000313" key="6">
    <source>
        <dbReference type="Proteomes" id="UP000183685"/>
    </source>
</evidence>
<dbReference type="SUPFAM" id="SSF102405">
    <property type="entry name" value="MCP/YpsA-like"/>
    <property type="match status" value="1"/>
</dbReference>
<dbReference type="AlphaFoldDB" id="A0A1G7C4D3"/>
<protein>
    <submittedName>
        <fullName evidence="5">DNA processing protein</fullName>
    </submittedName>
</protein>
<dbReference type="InterPro" id="IPR003488">
    <property type="entry name" value="DprA"/>
</dbReference>
<evidence type="ECO:0000256" key="2">
    <source>
        <dbReference type="SAM" id="MobiDB-lite"/>
    </source>
</evidence>
<evidence type="ECO:0000259" key="3">
    <source>
        <dbReference type="Pfam" id="PF02481"/>
    </source>
</evidence>
<dbReference type="NCBIfam" id="TIGR00732">
    <property type="entry name" value="dprA"/>
    <property type="match status" value="1"/>
</dbReference>
<dbReference type="EMBL" id="FNAK01000006">
    <property type="protein sequence ID" value="SDE34157.1"/>
    <property type="molecule type" value="Genomic_DNA"/>
</dbReference>
<accession>A0A1G7C4D3</accession>
<evidence type="ECO:0000313" key="5">
    <source>
        <dbReference type="EMBL" id="SDE34157.1"/>
    </source>
</evidence>
<evidence type="ECO:0000259" key="4">
    <source>
        <dbReference type="Pfam" id="PF17782"/>
    </source>
</evidence>
<sequence>MNKTETDQSLSDAEKLAQLRLIRTEGIGPVTFRGLLARFGNAVQALEGALDLAARRGRKKPLKPPSQSAAEQELERITEVGGHALFLNGADYPPQLAAIEDAPPVLFTIGRLDLLHGRSVGIVGARNASVSGLKLTRTIASALADAGVTITSGLARGIDTAAHQASVDHGTIACVAGGLDIFYPPENEALQRKIAEVGLLVSEMPMGTRPQARHFPRRNRLISGLSQGILVVEAAIKSGSLITARFALEQGREVFAIPGSPLDPRAKGGNHLIKDGAILVEGADDILAELQALPDPGQIGHTQRIHRAQNSAPVAQKGTPIGPISPAPAPKAPTGTSDLLGLLTSTPIHMDDVVRQSGASTEEVLAAFLELELAGEITRHSGGRVSRNYA</sequence>
<dbReference type="Gene3D" id="3.40.50.450">
    <property type="match status" value="1"/>
</dbReference>
<dbReference type="Proteomes" id="UP000183685">
    <property type="component" value="Unassembled WGS sequence"/>
</dbReference>
<dbReference type="PANTHER" id="PTHR43022:SF1">
    <property type="entry name" value="PROTEIN SMF"/>
    <property type="match status" value="1"/>
</dbReference>
<evidence type="ECO:0000256" key="1">
    <source>
        <dbReference type="ARBA" id="ARBA00006525"/>
    </source>
</evidence>
<name>A0A1G7C4D3_9PROT</name>